<dbReference type="OrthoDB" id="7999179at2759"/>
<accession>A0A1I8PBC6</accession>
<protein>
    <recommendedName>
        <fullName evidence="4">Protein TsetseEP domain-containing protein</fullName>
    </recommendedName>
</protein>
<proteinExistence type="predicted"/>
<reference evidence="2" key="1">
    <citation type="submission" date="2020-05" db="UniProtKB">
        <authorList>
            <consortium name="EnsemblMetazoa"/>
        </authorList>
    </citation>
    <scope>IDENTIFICATION</scope>
    <source>
        <strain evidence="2">USDA</strain>
    </source>
</reference>
<dbReference type="Proteomes" id="UP000095300">
    <property type="component" value="Unassembled WGS sequence"/>
</dbReference>
<evidence type="ECO:0008006" key="4">
    <source>
        <dbReference type="Google" id="ProtNLM"/>
    </source>
</evidence>
<dbReference type="VEuPathDB" id="VectorBase:SCAU006525"/>
<evidence type="ECO:0000313" key="2">
    <source>
        <dbReference type="EnsemblMetazoa" id="SCAU006525-PA"/>
    </source>
</evidence>
<dbReference type="EnsemblMetazoa" id="SCAU006525-RA">
    <property type="protein sequence ID" value="SCAU006525-PA"/>
    <property type="gene ID" value="SCAU006525"/>
</dbReference>
<dbReference type="AlphaFoldDB" id="A0A1I8PBC6"/>
<sequence>MALVKIVLVLTFVALARAEQNLVAHIEHRNSTNSSMRNDDYIDAQRRQHAFNIWYYDVQINFFKDSYLDRVNAMEYQKDSLLDKVKTANEQLYPLTLLSDFSKVCVKKYQAIMPSREWVKYQMDICISEASMEVDWLASYMASTNNTLQTYYRTTFEKEVTACQTKYNSSMSANQTLCLADVVSTTNTFTYNNQKTFSTQLEAAKNSADMDIKTLHECSFAIQNTTLSKIAEANTRIDRCIHGADDCPSCHGHFCNDVSYMSSSSIDTKNATMYNPFYGRQEIGDCLMLSIF</sequence>
<evidence type="ECO:0000313" key="3">
    <source>
        <dbReference type="Proteomes" id="UP000095300"/>
    </source>
</evidence>
<gene>
    <name evidence="2" type="primary">106086056</name>
</gene>
<keyword evidence="1" id="KW-0732">Signal</keyword>
<dbReference type="KEGG" id="scac:106086056"/>
<organism evidence="2 3">
    <name type="scientific">Stomoxys calcitrans</name>
    <name type="common">Stable fly</name>
    <name type="synonym">Conops calcitrans</name>
    <dbReference type="NCBI Taxonomy" id="35570"/>
    <lineage>
        <taxon>Eukaryota</taxon>
        <taxon>Metazoa</taxon>
        <taxon>Ecdysozoa</taxon>
        <taxon>Arthropoda</taxon>
        <taxon>Hexapoda</taxon>
        <taxon>Insecta</taxon>
        <taxon>Pterygota</taxon>
        <taxon>Neoptera</taxon>
        <taxon>Endopterygota</taxon>
        <taxon>Diptera</taxon>
        <taxon>Brachycera</taxon>
        <taxon>Muscomorpha</taxon>
        <taxon>Muscoidea</taxon>
        <taxon>Muscidae</taxon>
        <taxon>Stomoxys</taxon>
    </lineage>
</organism>
<feature type="signal peptide" evidence="1">
    <location>
        <begin position="1"/>
        <end position="18"/>
    </location>
</feature>
<evidence type="ECO:0000256" key="1">
    <source>
        <dbReference type="SAM" id="SignalP"/>
    </source>
</evidence>
<feature type="chain" id="PRO_5009326327" description="Protein TsetseEP domain-containing protein" evidence="1">
    <location>
        <begin position="19"/>
        <end position="292"/>
    </location>
</feature>
<name>A0A1I8PBC6_STOCA</name>
<keyword evidence="3" id="KW-1185">Reference proteome</keyword>